<dbReference type="EMBL" id="MCGO01000003">
    <property type="protein sequence ID" value="ORY52695.1"/>
    <property type="molecule type" value="Genomic_DNA"/>
</dbReference>
<dbReference type="AlphaFoldDB" id="A0A1Y2D297"/>
<name>A0A1Y2D297_9FUNG</name>
<feature type="compositionally biased region" description="Basic residues" evidence="1">
    <location>
        <begin position="82"/>
        <end position="94"/>
    </location>
</feature>
<feature type="region of interest" description="Disordered" evidence="1">
    <location>
        <begin position="51"/>
        <end position="94"/>
    </location>
</feature>
<dbReference type="OrthoDB" id="10430038at2759"/>
<gene>
    <name evidence="2" type="ORF">BCR33DRAFT_325767</name>
</gene>
<protein>
    <submittedName>
        <fullName evidence="2">Uncharacterized protein</fullName>
    </submittedName>
</protein>
<accession>A0A1Y2D297</accession>
<organism evidence="2 3">
    <name type="scientific">Rhizoclosmatium globosum</name>
    <dbReference type="NCBI Taxonomy" id="329046"/>
    <lineage>
        <taxon>Eukaryota</taxon>
        <taxon>Fungi</taxon>
        <taxon>Fungi incertae sedis</taxon>
        <taxon>Chytridiomycota</taxon>
        <taxon>Chytridiomycota incertae sedis</taxon>
        <taxon>Chytridiomycetes</taxon>
        <taxon>Chytridiales</taxon>
        <taxon>Chytriomycetaceae</taxon>
        <taxon>Rhizoclosmatium</taxon>
    </lineage>
</organism>
<proteinExistence type="predicted"/>
<sequence length="94" mass="10663">MCPIKRVACIKKPSIKEYWPTFQEVFGSGVTCWSDDTTPMDYEALPRLIAAQSKQPTATKPIRSPTPEPLSTKHILPTTSKPKTKKGRKHNRRK</sequence>
<comment type="caution">
    <text evidence="2">The sequence shown here is derived from an EMBL/GenBank/DDBJ whole genome shotgun (WGS) entry which is preliminary data.</text>
</comment>
<reference evidence="2 3" key="1">
    <citation type="submission" date="2016-07" db="EMBL/GenBank/DDBJ databases">
        <title>Pervasive Adenine N6-methylation of Active Genes in Fungi.</title>
        <authorList>
            <consortium name="DOE Joint Genome Institute"/>
            <person name="Mondo S.J."/>
            <person name="Dannebaum R.O."/>
            <person name="Kuo R.C."/>
            <person name="Labutti K."/>
            <person name="Haridas S."/>
            <person name="Kuo A."/>
            <person name="Salamov A."/>
            <person name="Ahrendt S.R."/>
            <person name="Lipzen A."/>
            <person name="Sullivan W."/>
            <person name="Andreopoulos W.B."/>
            <person name="Clum A."/>
            <person name="Lindquist E."/>
            <person name="Daum C."/>
            <person name="Ramamoorthy G.K."/>
            <person name="Gryganskyi A."/>
            <person name="Culley D."/>
            <person name="Magnuson J.K."/>
            <person name="James T.Y."/>
            <person name="O'Malley M.A."/>
            <person name="Stajich J.E."/>
            <person name="Spatafora J.W."/>
            <person name="Visel A."/>
            <person name="Grigoriev I.V."/>
        </authorList>
    </citation>
    <scope>NUCLEOTIDE SEQUENCE [LARGE SCALE GENOMIC DNA]</scope>
    <source>
        <strain evidence="2 3">JEL800</strain>
    </source>
</reference>
<dbReference type="Proteomes" id="UP000193642">
    <property type="component" value="Unassembled WGS sequence"/>
</dbReference>
<keyword evidence="3" id="KW-1185">Reference proteome</keyword>
<evidence type="ECO:0000313" key="2">
    <source>
        <dbReference type="EMBL" id="ORY52695.1"/>
    </source>
</evidence>
<evidence type="ECO:0000256" key="1">
    <source>
        <dbReference type="SAM" id="MobiDB-lite"/>
    </source>
</evidence>
<evidence type="ECO:0000313" key="3">
    <source>
        <dbReference type="Proteomes" id="UP000193642"/>
    </source>
</evidence>